<evidence type="ECO:0000256" key="1">
    <source>
        <dbReference type="ARBA" id="ARBA00006479"/>
    </source>
</evidence>
<dbReference type="InterPro" id="IPR036390">
    <property type="entry name" value="WH_DNA-bd_sf"/>
</dbReference>
<dbReference type="Gene3D" id="3.30.420.40">
    <property type="match status" value="2"/>
</dbReference>
<organism evidence="3 4">
    <name type="scientific">Sphaerisporangium flaviroseum</name>
    <dbReference type="NCBI Taxonomy" id="509199"/>
    <lineage>
        <taxon>Bacteria</taxon>
        <taxon>Bacillati</taxon>
        <taxon>Actinomycetota</taxon>
        <taxon>Actinomycetes</taxon>
        <taxon>Streptosporangiales</taxon>
        <taxon>Streptosporangiaceae</taxon>
        <taxon>Sphaerisporangium</taxon>
    </lineage>
</organism>
<dbReference type="EMBL" id="BAAAZR010000004">
    <property type="protein sequence ID" value="GAA3804472.1"/>
    <property type="molecule type" value="Genomic_DNA"/>
</dbReference>
<comment type="caution">
    <text evidence="3">The sequence shown here is derived from an EMBL/GenBank/DDBJ whole genome shotgun (WGS) entry which is preliminary data.</text>
</comment>
<protein>
    <submittedName>
        <fullName evidence="3">ROK family transcriptional regulator</fullName>
    </submittedName>
</protein>
<dbReference type="PANTHER" id="PTHR18964:SF173">
    <property type="entry name" value="GLUCOKINASE"/>
    <property type="match status" value="1"/>
</dbReference>
<dbReference type="InterPro" id="IPR000600">
    <property type="entry name" value="ROK"/>
</dbReference>
<dbReference type="InterPro" id="IPR036388">
    <property type="entry name" value="WH-like_DNA-bd_sf"/>
</dbReference>
<dbReference type="Proteomes" id="UP001500888">
    <property type="component" value="Unassembled WGS sequence"/>
</dbReference>
<dbReference type="PANTHER" id="PTHR18964">
    <property type="entry name" value="ROK (REPRESSOR, ORF, KINASE) FAMILY"/>
    <property type="match status" value="1"/>
</dbReference>
<dbReference type="Pfam" id="PF00480">
    <property type="entry name" value="ROK"/>
    <property type="match status" value="1"/>
</dbReference>
<accession>A0ABP7HYJ0</accession>
<evidence type="ECO:0000313" key="3">
    <source>
        <dbReference type="EMBL" id="GAA3804472.1"/>
    </source>
</evidence>
<dbReference type="InterPro" id="IPR019885">
    <property type="entry name" value="Tscrpt_reg_HTH_AsnC-type_CS"/>
</dbReference>
<dbReference type="SUPFAM" id="SSF53067">
    <property type="entry name" value="Actin-like ATPase domain"/>
    <property type="match status" value="1"/>
</dbReference>
<sequence length="418" mass="43001">MGRRSASALATSGEVLHLIRTGEAVTRAEIGRVTGLSRPAVALRVAGLLERGLVVEDTEGPSTGGRPPARLAFNAAGGVVLVASLGASRTQIALCDLAGFELARTDLEIDVESGPGVVLPLLMDVWADLLADRPMPQVRGVGLGVPATVEFAAGRTESARVMASWTGVEIPPLISARYPVPIFVDNDVNVIAMGEYRAAYAREVADLLFVKVSTRIGAGVIAGGEILRGALGAAGEIGHIPVRDGGGVLCRCGNIDCVDSVASGTAILRDLRARGREVHSLSDVVTLVRAGDAETMTVVRRAGRLLGEVIASAVNLLNPAVVVLGGDVAENFQPLVSGVREVVYRRSTALSTRSLRIERSRLGAGAGITGCALMVIDNVLAPEVVDASIDAISGGTAGSSGPAPRPADRRPVTARASG</sequence>
<proteinExistence type="inferred from homology"/>
<name>A0ABP7HYJ0_9ACTN</name>
<dbReference type="PROSITE" id="PS00519">
    <property type="entry name" value="HTH_ASNC_1"/>
    <property type="match status" value="1"/>
</dbReference>
<dbReference type="InterPro" id="IPR043129">
    <property type="entry name" value="ATPase_NBD"/>
</dbReference>
<dbReference type="RefSeq" id="WP_344938217.1">
    <property type="nucleotide sequence ID" value="NZ_BAAAZR010000004.1"/>
</dbReference>
<evidence type="ECO:0000256" key="2">
    <source>
        <dbReference type="SAM" id="MobiDB-lite"/>
    </source>
</evidence>
<comment type="similarity">
    <text evidence="1">Belongs to the ROK (NagC/XylR) family.</text>
</comment>
<evidence type="ECO:0000313" key="4">
    <source>
        <dbReference type="Proteomes" id="UP001500888"/>
    </source>
</evidence>
<feature type="region of interest" description="Disordered" evidence="2">
    <location>
        <begin position="395"/>
        <end position="418"/>
    </location>
</feature>
<keyword evidence="4" id="KW-1185">Reference proteome</keyword>
<reference evidence="4" key="1">
    <citation type="journal article" date="2019" name="Int. J. Syst. Evol. Microbiol.">
        <title>The Global Catalogue of Microorganisms (GCM) 10K type strain sequencing project: providing services to taxonomists for standard genome sequencing and annotation.</title>
        <authorList>
            <consortium name="The Broad Institute Genomics Platform"/>
            <consortium name="The Broad Institute Genome Sequencing Center for Infectious Disease"/>
            <person name="Wu L."/>
            <person name="Ma J."/>
        </authorList>
    </citation>
    <scope>NUCLEOTIDE SEQUENCE [LARGE SCALE GENOMIC DNA]</scope>
    <source>
        <strain evidence="4">JCM 16908</strain>
    </source>
</reference>
<dbReference type="SUPFAM" id="SSF46785">
    <property type="entry name" value="Winged helix' DNA-binding domain"/>
    <property type="match status" value="1"/>
</dbReference>
<dbReference type="Gene3D" id="1.10.10.10">
    <property type="entry name" value="Winged helix-like DNA-binding domain superfamily/Winged helix DNA-binding domain"/>
    <property type="match status" value="1"/>
</dbReference>
<gene>
    <name evidence="3" type="ORF">GCM10022226_25450</name>
</gene>